<dbReference type="KEGG" id="nmo:Nmlp_1902"/>
<accession>M1Y0T5</accession>
<dbReference type="InterPro" id="IPR027417">
    <property type="entry name" value="P-loop_NTPase"/>
</dbReference>
<dbReference type="HOGENOM" id="CLU_017428_1_0_2"/>
<dbReference type="Pfam" id="PF00437">
    <property type="entry name" value="T2SSE"/>
    <property type="match status" value="1"/>
</dbReference>
<dbReference type="EMBL" id="HF582854">
    <property type="protein sequence ID" value="CCQ36090.1"/>
    <property type="molecule type" value="Genomic_DNA"/>
</dbReference>
<dbReference type="InterPro" id="IPR050921">
    <property type="entry name" value="T4SS_GSP_E_ATPase"/>
</dbReference>
<reference evidence="3 4" key="1">
    <citation type="journal article" date="2013" name="Genome Announc.">
        <title>Genome of the haloarchaeon Natronomonas moolapensis, a neutrophilic member of a previously haloalkaliphilic genus.</title>
        <authorList>
            <person name="Dyall-Smith M.L."/>
            <person name="Pfeiffer F."/>
            <person name="Oberwinkler T."/>
            <person name="Klee K."/>
            <person name="Rampp M."/>
            <person name="Palm P."/>
            <person name="Gross K."/>
            <person name="Schuster S.C."/>
            <person name="Oesterhelt D."/>
        </authorList>
    </citation>
    <scope>NUCLEOTIDE SEQUENCE [LARGE SCALE GENOMIC DNA]</scope>
    <source>
        <strain evidence="4">DSM 18674 / JCM 14361 / 8.8.11</strain>
    </source>
</reference>
<evidence type="ECO:0000313" key="3">
    <source>
        <dbReference type="EMBL" id="CCQ36090.1"/>
    </source>
</evidence>
<dbReference type="Gene3D" id="3.40.50.300">
    <property type="entry name" value="P-loop containing nucleotide triphosphate hydrolases"/>
    <property type="match status" value="1"/>
</dbReference>
<evidence type="ECO:0000256" key="1">
    <source>
        <dbReference type="ARBA" id="ARBA00006611"/>
    </source>
</evidence>
<evidence type="ECO:0000313" key="4">
    <source>
        <dbReference type="Proteomes" id="UP000011867"/>
    </source>
</evidence>
<dbReference type="STRING" id="268739.Nmlp_1902"/>
<protein>
    <submittedName>
        <fullName evidence="3">Type IV pilus biogenesis complex ATPase subunit</fullName>
    </submittedName>
</protein>
<name>M1Y0T5_NATM8</name>
<dbReference type="SUPFAM" id="SSF52540">
    <property type="entry name" value="P-loop containing nucleoside triphosphate hydrolases"/>
    <property type="match status" value="1"/>
</dbReference>
<evidence type="ECO:0000259" key="2">
    <source>
        <dbReference type="Pfam" id="PF00437"/>
    </source>
</evidence>
<dbReference type="GeneID" id="14650972"/>
<proteinExistence type="inferred from homology"/>
<dbReference type="Proteomes" id="UP000011867">
    <property type="component" value="Chromosome"/>
</dbReference>
<comment type="similarity">
    <text evidence="1">Belongs to the GSP E family.</text>
</comment>
<dbReference type="RefSeq" id="WP_015408914.1">
    <property type="nucleotide sequence ID" value="NC_020388.1"/>
</dbReference>
<dbReference type="eggNOG" id="arCOG01818">
    <property type="taxonomic scope" value="Archaea"/>
</dbReference>
<dbReference type="AlphaFoldDB" id="M1Y0T5"/>
<sequence length="593" mass="62576">MFARLLSSEEDCRCESTFDADRLSVESDECPGGGRLSEEPACRRTVVEALERRDVESVRTRSDGFERAYEDGAAGFLVAAGRFADAASFHDEALADRARADPLGAAQAAAGRNGPVAELVAQTGLAAFLGSDYRTALRPQIGPTVAESRVATRPPVGATLRDRYELETGAVVRRYEATEMGTYHLTPAEHRLDPADTATLAAAHGRLARGAIEGGERAPARAVRSVADPGQPVETLTAALGKHTRGLGVLEDCFADPDVTDAFATAPVTENPIRVRCGGETLRTNVRLTEDGVAALSSRFRRSSGRAFSQASPTLDATADAGGRRVRIAGVTDPVSDGTGFTFRAHDEEAFRIADLVDNGTLPASIAAFLSVTTKRGAATLLAGSRGAGKTTLLGALLWEIPPDVRTVAIEDTPELPVSELQSDGRDVQPLRVTTGDGASITATEALRTALRLGDGALVVGEVRGEEAKVLYEAMRVGAADGTVLGTIHGGGGESVKERVVTDLGVAESAFADTDLVVTLEAYEDGGSRRRRVRAIESVRRSPDGVGFELLYDADSRTLRVADSRLLEELSTPTETAADVESAIHNRTAELEV</sequence>
<feature type="domain" description="Bacterial type II secretion system protein E" evidence="2">
    <location>
        <begin position="324"/>
        <end position="514"/>
    </location>
</feature>
<gene>
    <name evidence="3" type="ordered locus">Nmlp_1902</name>
</gene>
<dbReference type="OrthoDB" id="31341at2157"/>
<dbReference type="GO" id="GO:0016887">
    <property type="term" value="F:ATP hydrolysis activity"/>
    <property type="evidence" value="ECO:0007669"/>
    <property type="project" value="InterPro"/>
</dbReference>
<dbReference type="PANTHER" id="PTHR30486">
    <property type="entry name" value="TWITCHING MOTILITY PROTEIN PILT"/>
    <property type="match status" value="1"/>
</dbReference>
<dbReference type="PANTHER" id="PTHR30486:SF6">
    <property type="entry name" value="TYPE IV PILUS RETRACTATION ATPASE PILT"/>
    <property type="match status" value="1"/>
</dbReference>
<dbReference type="Gene3D" id="3.30.450.380">
    <property type="match status" value="1"/>
</dbReference>
<dbReference type="InterPro" id="IPR001482">
    <property type="entry name" value="T2SS/T4SS_dom"/>
</dbReference>
<keyword evidence="4" id="KW-1185">Reference proteome</keyword>
<organism evidence="3 4">
    <name type="scientific">Natronomonas moolapensis (strain DSM 18674 / CECT 7526 / JCM 14361 / 8.8.11)</name>
    <dbReference type="NCBI Taxonomy" id="268739"/>
    <lineage>
        <taxon>Archaea</taxon>
        <taxon>Methanobacteriati</taxon>
        <taxon>Methanobacteriota</taxon>
        <taxon>Stenosarchaea group</taxon>
        <taxon>Halobacteria</taxon>
        <taxon>Halobacteriales</taxon>
        <taxon>Natronomonadaceae</taxon>
        <taxon>Natronomonas</taxon>
    </lineage>
</organism>